<accession>A0A146FCX8</accession>
<evidence type="ECO:0000256" key="11">
    <source>
        <dbReference type="ARBA" id="ARBA00023316"/>
    </source>
</evidence>
<evidence type="ECO:0000256" key="16">
    <source>
        <dbReference type="SAM" id="SignalP"/>
    </source>
</evidence>
<feature type="active site" evidence="14">
    <location>
        <position position="229"/>
    </location>
</feature>
<evidence type="ECO:0000256" key="1">
    <source>
        <dbReference type="ARBA" id="ARBA00004613"/>
    </source>
</evidence>
<evidence type="ECO:0000313" key="18">
    <source>
        <dbReference type="Proteomes" id="UP000075230"/>
    </source>
</evidence>
<keyword evidence="5 16" id="KW-0732">Signal</keyword>
<keyword evidence="6" id="KW-0677">Repeat</keyword>
<evidence type="ECO:0000313" key="17">
    <source>
        <dbReference type="EMBL" id="GAT23311.1"/>
    </source>
</evidence>
<dbReference type="GO" id="GO:0004650">
    <property type="term" value="F:polygalacturonase activity"/>
    <property type="evidence" value="ECO:0007669"/>
    <property type="project" value="UniProtKB-EC"/>
</dbReference>
<keyword evidence="10 15" id="KW-0326">Glycosidase</keyword>
<dbReference type="EMBL" id="BCWF01000017">
    <property type="protein sequence ID" value="GAT23311.1"/>
    <property type="molecule type" value="Genomic_DNA"/>
</dbReference>
<dbReference type="InterPro" id="IPR011050">
    <property type="entry name" value="Pectin_lyase_fold/virulence"/>
</dbReference>
<evidence type="ECO:0000256" key="7">
    <source>
        <dbReference type="ARBA" id="ARBA00022801"/>
    </source>
</evidence>
<comment type="subcellular location">
    <subcellularLocation>
        <location evidence="1">Secreted</location>
    </subcellularLocation>
</comment>
<dbReference type="InterPro" id="IPR012334">
    <property type="entry name" value="Pectin_lyas_fold"/>
</dbReference>
<keyword evidence="4" id="KW-0964">Secreted</keyword>
<dbReference type="VEuPathDB" id="FungiDB:ASPFODRAFT_30570"/>
<feature type="chain" id="PRO_5007523918" description="endo-polygalacturonase" evidence="16">
    <location>
        <begin position="19"/>
        <end position="478"/>
    </location>
</feature>
<feature type="signal peptide" evidence="16">
    <location>
        <begin position="1"/>
        <end position="18"/>
    </location>
</feature>
<protein>
    <recommendedName>
        <fullName evidence="3">endo-polygalacturonase</fullName>
        <ecNumber evidence="3">3.2.1.15</ecNumber>
    </recommendedName>
</protein>
<comment type="similarity">
    <text evidence="2 15">Belongs to the glycosyl hydrolase 28 family.</text>
</comment>
<dbReference type="AlphaFoldDB" id="A0A146FCX8"/>
<dbReference type="GO" id="GO:0045490">
    <property type="term" value="P:pectin catabolic process"/>
    <property type="evidence" value="ECO:0007669"/>
    <property type="project" value="TreeGrafter"/>
</dbReference>
<keyword evidence="11" id="KW-0961">Cell wall biogenesis/degradation</keyword>
<name>A0A146FCX8_ASPKA</name>
<evidence type="ECO:0000256" key="3">
    <source>
        <dbReference type="ARBA" id="ARBA00012736"/>
    </source>
</evidence>
<dbReference type="SUPFAM" id="SSF51126">
    <property type="entry name" value="Pectin lyase-like"/>
    <property type="match status" value="1"/>
</dbReference>
<evidence type="ECO:0000256" key="8">
    <source>
        <dbReference type="ARBA" id="ARBA00023145"/>
    </source>
</evidence>
<dbReference type="Gene3D" id="2.160.20.10">
    <property type="entry name" value="Single-stranded right-handed beta-helix, Pectin lyase-like"/>
    <property type="match status" value="1"/>
</dbReference>
<dbReference type="GO" id="GO:0071555">
    <property type="term" value="P:cell wall organization"/>
    <property type="evidence" value="ECO:0007669"/>
    <property type="project" value="UniProtKB-KW"/>
</dbReference>
<evidence type="ECO:0000256" key="12">
    <source>
        <dbReference type="ARBA" id="ARBA00034074"/>
    </source>
</evidence>
<evidence type="ECO:0000256" key="4">
    <source>
        <dbReference type="ARBA" id="ARBA00022525"/>
    </source>
</evidence>
<evidence type="ECO:0000256" key="14">
    <source>
        <dbReference type="PROSITE-ProRule" id="PRU10052"/>
    </source>
</evidence>
<dbReference type="InterPro" id="IPR000743">
    <property type="entry name" value="Glyco_hydro_28"/>
</dbReference>
<reference evidence="18" key="2">
    <citation type="submission" date="2016-02" db="EMBL/GenBank/DDBJ databases">
        <title>Genome sequencing of Aspergillus luchuensis NBRC 4314.</title>
        <authorList>
            <person name="Yamada O."/>
        </authorList>
    </citation>
    <scope>NUCLEOTIDE SEQUENCE [LARGE SCALE GENOMIC DNA]</scope>
    <source>
        <strain evidence="18">RIB 2604</strain>
    </source>
</reference>
<dbReference type="GO" id="GO:0047911">
    <property type="term" value="F:galacturan 1,4-alpha-galacturonidase activity"/>
    <property type="evidence" value="ECO:0007669"/>
    <property type="project" value="UniProtKB-ARBA"/>
</dbReference>
<organism evidence="17 18">
    <name type="scientific">Aspergillus kawachii</name>
    <name type="common">White koji mold</name>
    <name type="synonym">Aspergillus awamori var. kawachi</name>
    <dbReference type="NCBI Taxonomy" id="1069201"/>
    <lineage>
        <taxon>Eukaryota</taxon>
        <taxon>Fungi</taxon>
        <taxon>Dikarya</taxon>
        <taxon>Ascomycota</taxon>
        <taxon>Pezizomycotina</taxon>
        <taxon>Eurotiomycetes</taxon>
        <taxon>Eurotiomycetidae</taxon>
        <taxon>Eurotiales</taxon>
        <taxon>Aspergillaceae</taxon>
        <taxon>Aspergillus</taxon>
        <taxon>Aspergillus subgen. Circumdati</taxon>
    </lineage>
</organism>
<keyword evidence="9" id="KW-1015">Disulfide bond</keyword>
<dbReference type="InterPro" id="IPR006626">
    <property type="entry name" value="PbH1"/>
</dbReference>
<dbReference type="FunFam" id="2.160.20.10:FF:000002">
    <property type="entry name" value="Endopolygalacturonase D"/>
    <property type="match status" value="1"/>
</dbReference>
<evidence type="ECO:0000256" key="9">
    <source>
        <dbReference type="ARBA" id="ARBA00023157"/>
    </source>
</evidence>
<evidence type="ECO:0000256" key="15">
    <source>
        <dbReference type="RuleBase" id="RU361169"/>
    </source>
</evidence>
<keyword evidence="8" id="KW-0865">Zymogen</keyword>
<evidence type="ECO:0000256" key="2">
    <source>
        <dbReference type="ARBA" id="ARBA00008834"/>
    </source>
</evidence>
<keyword evidence="7 15" id="KW-0378">Hydrolase</keyword>
<dbReference type="Proteomes" id="UP000075230">
    <property type="component" value="Unassembled WGS sequence"/>
</dbReference>
<dbReference type="GO" id="GO:0005576">
    <property type="term" value="C:extracellular region"/>
    <property type="evidence" value="ECO:0007669"/>
    <property type="project" value="UniProtKB-SubCell"/>
</dbReference>
<reference evidence="17 18" key="1">
    <citation type="journal article" date="2016" name="DNA Res.">
        <title>Genome sequence of Aspergillus luchuensis NBRC 4314.</title>
        <authorList>
            <person name="Yamada O."/>
            <person name="Machida M."/>
            <person name="Hosoyama A."/>
            <person name="Goto M."/>
            <person name="Takahashi T."/>
            <person name="Futagami T."/>
            <person name="Yamagata Y."/>
            <person name="Takeuchi M."/>
            <person name="Kobayashi T."/>
            <person name="Koike H."/>
            <person name="Abe K."/>
            <person name="Asai K."/>
            <person name="Arita M."/>
            <person name="Fujita N."/>
            <person name="Fukuda K."/>
            <person name="Higa K."/>
            <person name="Horikawa H."/>
            <person name="Ishikawa T."/>
            <person name="Jinno K."/>
            <person name="Kato Y."/>
            <person name="Kirimura K."/>
            <person name="Mizutani O."/>
            <person name="Nakasone K."/>
            <person name="Sano M."/>
            <person name="Shiraishi Y."/>
            <person name="Tsukahara M."/>
            <person name="Gomi K."/>
        </authorList>
    </citation>
    <scope>NUCLEOTIDE SEQUENCE [LARGE SCALE GENOMIC DNA]</scope>
    <source>
        <strain evidence="17 18">RIB 2604</strain>
    </source>
</reference>
<dbReference type="SMART" id="SM00710">
    <property type="entry name" value="PbH1"/>
    <property type="match status" value="5"/>
</dbReference>
<sequence length="478" mass="50929">MHSYQLLGLAAVGSLVSAAPAPSRVSEFAKKASTCTFTSASEASESISSCSDVVLSGIEVPAGETLDLSDAADGSTITFEGTTSFGYKEWKGPLIRFGGKDLTVTMADGAVIDGDGSRWWDSKGTNGGKTKPKFMYIHDVEDSTFKGINVKNTPVQAISVQATNVHLNDFTIDNSDGDDNGGHNTDGFDISESTGVYISGATVKNQDDCIAINSGESISFTGGTCSGGHGLSIGSVGGRDDNTVKNVTISDSTVSDSANGVRIKTIYKETGDVSEITYSNIQLSGITKYGIVIEQDYENGSPTGTPSTGIPITDVTVDGITGTLEDDATQVYILCGDGSCSDWTWSGVDLSGGKASDDCENVPSRFLHHCCSPPSRDSKFDLTFLVHNGEYPSAVILENKIVSKHWSDEERSVTATDNEENTVEASHYTDEGYTNVTLTEARSFKAQDVSRARQEILRFETRRLTHDNDMLIAMLQSE</sequence>
<comment type="function">
    <text evidence="13">Involved in maceration and soft-rotting of plant tissue. Hydrolyzes the 1,4-alpha glycosidic bonds of de-esterified pectate in the smooth region of the plant cell wall.</text>
</comment>
<dbReference type="Pfam" id="PF00295">
    <property type="entry name" value="Glyco_hydro_28"/>
    <property type="match status" value="1"/>
</dbReference>
<dbReference type="InterPro" id="IPR050434">
    <property type="entry name" value="Glycosyl_hydrlase_28"/>
</dbReference>
<gene>
    <name evidence="17" type="ORF">RIB2604_01704490</name>
</gene>
<proteinExistence type="inferred from homology"/>
<evidence type="ECO:0000256" key="6">
    <source>
        <dbReference type="ARBA" id="ARBA00022737"/>
    </source>
</evidence>
<dbReference type="PROSITE" id="PS00502">
    <property type="entry name" value="POLYGALACTURONASE"/>
    <property type="match status" value="1"/>
</dbReference>
<evidence type="ECO:0000256" key="10">
    <source>
        <dbReference type="ARBA" id="ARBA00023295"/>
    </source>
</evidence>
<dbReference type="PANTHER" id="PTHR31884:SF13">
    <property type="entry name" value="ENDOPOLYGALACTURONASE B"/>
    <property type="match status" value="1"/>
</dbReference>
<evidence type="ECO:0000256" key="5">
    <source>
        <dbReference type="ARBA" id="ARBA00022729"/>
    </source>
</evidence>
<comment type="caution">
    <text evidence="17">The sequence shown here is derived from an EMBL/GenBank/DDBJ whole genome shotgun (WGS) entry which is preliminary data.</text>
</comment>
<dbReference type="PANTHER" id="PTHR31884">
    <property type="entry name" value="POLYGALACTURONASE"/>
    <property type="match status" value="1"/>
</dbReference>
<comment type="catalytic activity">
    <reaction evidence="12">
        <text>(1,4-alpha-D-galacturonosyl)n+m + H2O = (1,4-alpha-D-galacturonosyl)n + (1,4-alpha-D-galacturonosyl)m.</text>
        <dbReference type="EC" id="3.2.1.15"/>
    </reaction>
</comment>
<dbReference type="EC" id="3.2.1.15" evidence="3"/>
<evidence type="ECO:0000256" key="13">
    <source>
        <dbReference type="ARBA" id="ARBA00037707"/>
    </source>
</evidence>